<protein>
    <submittedName>
        <fullName evidence="5">Protease inhibitor Inh/omp19 family protein</fullName>
    </submittedName>
</protein>
<dbReference type="EMBL" id="JAHHZF010000004">
    <property type="protein sequence ID" value="MBT9289488.1"/>
    <property type="molecule type" value="Genomic_DNA"/>
</dbReference>
<evidence type="ECO:0000256" key="2">
    <source>
        <dbReference type="SAM" id="MobiDB-lite"/>
    </source>
</evidence>
<dbReference type="AlphaFoldDB" id="A0A947GAT6"/>
<sequence length="188" mass="19006">MTGRHAAVLALVATTMLAGCGRLGMSDMGGPAPAAQYEPLPAAPTKPVTQGSLQPLPPVPGQPGPGMAGDMPPPGAPGAVAAVDPGPPPTPEKAPPIGRTEVLGAWKIASGTDNCQLFMTLTTWSGGYRANTRGCTSPQLQRISAWDLSGKQVALKGADGSIVATLYGAGPERFSGQTSERLPVSVSR</sequence>
<dbReference type="GO" id="GO:0004866">
    <property type="term" value="F:endopeptidase inhibitor activity"/>
    <property type="evidence" value="ECO:0007669"/>
    <property type="project" value="InterPro"/>
</dbReference>
<accession>A0A947GAT6</accession>
<evidence type="ECO:0000256" key="3">
    <source>
        <dbReference type="SAM" id="SignalP"/>
    </source>
</evidence>
<feature type="domain" description="Alkaline proteinase inhibitor/ Outer membrane lipoprotein Omp19" evidence="4">
    <location>
        <begin position="99"/>
        <end position="188"/>
    </location>
</feature>
<evidence type="ECO:0000256" key="1">
    <source>
        <dbReference type="ARBA" id="ARBA00022729"/>
    </source>
</evidence>
<dbReference type="Pfam" id="PF02974">
    <property type="entry name" value="Inh"/>
    <property type="match status" value="1"/>
</dbReference>
<feature type="signal peptide" evidence="3">
    <location>
        <begin position="1"/>
        <end position="18"/>
    </location>
</feature>
<dbReference type="PROSITE" id="PS51257">
    <property type="entry name" value="PROKAR_LIPOPROTEIN"/>
    <property type="match status" value="1"/>
</dbReference>
<gene>
    <name evidence="5" type="ORF">KL771_08495</name>
</gene>
<keyword evidence="6" id="KW-1185">Reference proteome</keyword>
<proteinExistence type="predicted"/>
<reference evidence="5 6" key="1">
    <citation type="submission" date="2021-06" db="EMBL/GenBank/DDBJ databases">
        <authorList>
            <person name="Grouzdev D.S."/>
            <person name="Koziaeva V."/>
        </authorList>
    </citation>
    <scope>NUCLEOTIDE SEQUENCE [LARGE SCALE GENOMIC DNA]</scope>
    <source>
        <strain evidence="5 6">22</strain>
    </source>
</reference>
<name>A0A947GAT6_9HYPH</name>
<dbReference type="Proteomes" id="UP000766595">
    <property type="component" value="Unassembled WGS sequence"/>
</dbReference>
<keyword evidence="1 3" id="KW-0732">Signal</keyword>
<evidence type="ECO:0000259" key="4">
    <source>
        <dbReference type="Pfam" id="PF02974"/>
    </source>
</evidence>
<dbReference type="SUPFAM" id="SSF50882">
    <property type="entry name" value="beta-Barrel protease inhibitors"/>
    <property type="match status" value="1"/>
</dbReference>
<evidence type="ECO:0000313" key="5">
    <source>
        <dbReference type="EMBL" id="MBT9289488.1"/>
    </source>
</evidence>
<organism evidence="5 6">
    <name type="scientific">Prosthecodimorpha staleyi</name>
    <dbReference type="NCBI Taxonomy" id="2840188"/>
    <lineage>
        <taxon>Bacteria</taxon>
        <taxon>Pseudomonadati</taxon>
        <taxon>Pseudomonadota</taxon>
        <taxon>Alphaproteobacteria</taxon>
        <taxon>Hyphomicrobiales</taxon>
        <taxon>Ancalomicrobiaceae</taxon>
        <taxon>Prosthecodimorpha</taxon>
    </lineage>
</organism>
<feature type="region of interest" description="Disordered" evidence="2">
    <location>
        <begin position="35"/>
        <end position="74"/>
    </location>
</feature>
<evidence type="ECO:0000313" key="6">
    <source>
        <dbReference type="Proteomes" id="UP000766595"/>
    </source>
</evidence>
<dbReference type="InterPro" id="IPR016085">
    <property type="entry name" value="Protease_inh_B-barrel_dom"/>
</dbReference>
<dbReference type="InterPro" id="IPR021140">
    <property type="entry name" value="Inh/Omp19"/>
</dbReference>
<feature type="chain" id="PRO_5037899654" evidence="3">
    <location>
        <begin position="19"/>
        <end position="188"/>
    </location>
</feature>
<comment type="caution">
    <text evidence="5">The sequence shown here is derived from an EMBL/GenBank/DDBJ whole genome shotgun (WGS) entry which is preliminary data.</text>
</comment>
<dbReference type="RefSeq" id="WP_261968123.1">
    <property type="nucleotide sequence ID" value="NZ_JAHHZF010000004.1"/>
</dbReference>